<dbReference type="AlphaFoldDB" id="A0A7R9BVY5"/>
<dbReference type="OrthoDB" id="549017at2759"/>
<keyword evidence="2" id="KW-1133">Transmembrane helix</keyword>
<feature type="transmembrane region" description="Helical" evidence="2">
    <location>
        <begin position="928"/>
        <end position="947"/>
    </location>
</feature>
<feature type="region of interest" description="Disordered" evidence="1">
    <location>
        <begin position="33"/>
        <end position="67"/>
    </location>
</feature>
<evidence type="ECO:0000256" key="2">
    <source>
        <dbReference type="SAM" id="Phobius"/>
    </source>
</evidence>
<name>A0A7R9BVY5_9CRUS</name>
<evidence type="ECO:0000256" key="1">
    <source>
        <dbReference type="SAM" id="MobiDB-lite"/>
    </source>
</evidence>
<keyword evidence="5" id="KW-1185">Reference proteome</keyword>
<dbReference type="Proteomes" id="UP000678499">
    <property type="component" value="Unassembled WGS sequence"/>
</dbReference>
<keyword evidence="3" id="KW-0732">Signal</keyword>
<accession>A0A7R9BVY5</accession>
<organism evidence="4">
    <name type="scientific">Notodromas monacha</name>
    <dbReference type="NCBI Taxonomy" id="399045"/>
    <lineage>
        <taxon>Eukaryota</taxon>
        <taxon>Metazoa</taxon>
        <taxon>Ecdysozoa</taxon>
        <taxon>Arthropoda</taxon>
        <taxon>Crustacea</taxon>
        <taxon>Oligostraca</taxon>
        <taxon>Ostracoda</taxon>
        <taxon>Podocopa</taxon>
        <taxon>Podocopida</taxon>
        <taxon>Cypridocopina</taxon>
        <taxon>Cypridoidea</taxon>
        <taxon>Cyprididae</taxon>
        <taxon>Notodromas</taxon>
    </lineage>
</organism>
<reference evidence="4" key="1">
    <citation type="submission" date="2020-11" db="EMBL/GenBank/DDBJ databases">
        <authorList>
            <person name="Tran Van P."/>
        </authorList>
    </citation>
    <scope>NUCLEOTIDE SEQUENCE</scope>
</reference>
<evidence type="ECO:0000313" key="4">
    <source>
        <dbReference type="EMBL" id="CAD7280959.1"/>
    </source>
</evidence>
<dbReference type="EMBL" id="OA884551">
    <property type="protein sequence ID" value="CAD7280959.1"/>
    <property type="molecule type" value="Genomic_DNA"/>
</dbReference>
<feature type="compositionally biased region" description="Low complexity" evidence="1">
    <location>
        <begin position="280"/>
        <end position="291"/>
    </location>
</feature>
<feature type="chain" id="PRO_5036403047" evidence="3">
    <location>
        <begin position="26"/>
        <end position="949"/>
    </location>
</feature>
<keyword evidence="2" id="KW-0812">Transmembrane</keyword>
<evidence type="ECO:0000313" key="5">
    <source>
        <dbReference type="Proteomes" id="UP000678499"/>
    </source>
</evidence>
<keyword evidence="2" id="KW-0472">Membrane</keyword>
<feature type="region of interest" description="Disordered" evidence="1">
    <location>
        <begin position="210"/>
        <end position="293"/>
    </location>
</feature>
<dbReference type="EMBL" id="CAJPEX010002514">
    <property type="protein sequence ID" value="CAG0921111.1"/>
    <property type="molecule type" value="Genomic_DNA"/>
</dbReference>
<feature type="compositionally biased region" description="Low complexity" evidence="1">
    <location>
        <begin position="34"/>
        <end position="67"/>
    </location>
</feature>
<proteinExistence type="predicted"/>
<protein>
    <submittedName>
        <fullName evidence="4">Uncharacterized protein</fullName>
    </submittedName>
</protein>
<sequence length="949" mass="106896">MKASFFVKICGLCLVMTASSSYATAEAEPKAEANAEPNAAAAPQPQFGGSGSNSNNNNNFGGSSGSWSVPSGVDPDLYSRTESDKLWDCYSDWRLRDRFLRTPQSMDNLIGLIRKIEAYPQTQNWDMEKTAAVILRRFRLDGIFFRPGDKNTPGNDMTLLYEGRQHEERKQTILYKLAPDRSASEFPEDALTPAEKCGLHFMLSYTINDTARPDENDRGFSSGSSLGRRKRGIFSNDDDPVGNDNQISDDNHALEGSFRQQLRDDSEDSLSDARTQPLVSMSQQQQQQSSMKQVAPNYVTSKYPLEMGVVYTPYGTVAAGAVLAGIAFGLEEQTYTVRNLLPQDKDETQLPAEIRDAQIINSFAGTIAGDIAQSAVLKGSTSIDDNKLIGPIGRWNDTVLPTEYSLDYRLEDVSFLTYAEALGGIDGLLLAKRIRDWDKTYVKLSHILELYYSNQGISFGKLDQSTDTGAGNGPVKYRACDRFNLFKNGNVVKKTELDDQASFILFRMIHIRQVKSFAYLLYAYQSPIWSGMRVETINSLVDRANKVFWRFVNEDGRSAESDTWDCPTFVPTSSNTNNNARFFDEDPNVPFETRLDIHTMLDSNAGEPEIYSFMYGISQVLARLQVDTHGTNRFGLNMTQSEQWMCFLDIGEEPNKAMVAHRMLRAESWGYSGRFNLIDTMNAIKKEHLAYTRQEYMDNSAGSNAKVFLLVVPKSKPVADGYDEDKLKEFFEHFYEDVPDAELIVLGTGTDWQRYLRDENEDFINMNSDFASKLLKRLKRVPGRLIFPRCKDGKEQETGNKYKGFYSPGTKSLLAYNPHYFFSSGSTRIKIRFISKLPVDVCAMRSLDERDSGDIKCGKVLDASDTSVTFDVKPKCGRECDPIYLTFQTDPSVDLSVYNPTCSDTRTCTFPNQVEYEITHEKMRCNSGVTISANLFAAVLLFLVTFFNR</sequence>
<gene>
    <name evidence="4" type="ORF">NMOB1V02_LOCUS8614</name>
</gene>
<evidence type="ECO:0000256" key="3">
    <source>
        <dbReference type="SAM" id="SignalP"/>
    </source>
</evidence>
<feature type="signal peptide" evidence="3">
    <location>
        <begin position="1"/>
        <end position="25"/>
    </location>
</feature>